<evidence type="ECO:0000256" key="4">
    <source>
        <dbReference type="PROSITE-ProRule" id="PRU00473"/>
    </source>
</evidence>
<dbReference type="GO" id="GO:0009279">
    <property type="term" value="C:cell outer membrane"/>
    <property type="evidence" value="ECO:0007669"/>
    <property type="project" value="UniProtKB-SubCell"/>
</dbReference>
<dbReference type="InterPro" id="IPR006664">
    <property type="entry name" value="OMP_bac"/>
</dbReference>
<sequence length="194" mass="21137">MRFSYILAMSTLGFMACTKTEKTTVVIKSDSVQQNVLTENQSEIVGETKPTTTTESSDNGGSSLTGSVSNLNIKINLSADQLFDFDKAVLKPEVDVELQKAFDDINGKTEANVLVVGYTDAKGSDSYNKRLSDQRAMAVKKWLEDKGLKNQILTEGKGAKDPIAPNTNPDGSDNPEGRAKNRRVEIKVTTQKSI</sequence>
<name>A0A1T5F192_9FLAO</name>
<dbReference type="PRINTS" id="PR01021">
    <property type="entry name" value="OMPADOMAIN"/>
</dbReference>
<dbReference type="Gene3D" id="3.30.1330.60">
    <property type="entry name" value="OmpA-like domain"/>
    <property type="match status" value="1"/>
</dbReference>
<evidence type="ECO:0000256" key="3">
    <source>
        <dbReference type="ARBA" id="ARBA00023237"/>
    </source>
</evidence>
<comment type="subcellular location">
    <subcellularLocation>
        <location evidence="1">Cell outer membrane</location>
    </subcellularLocation>
</comment>
<feature type="region of interest" description="Disordered" evidence="5">
    <location>
        <begin position="38"/>
        <end position="63"/>
    </location>
</feature>
<dbReference type="EMBL" id="FUYZ01000005">
    <property type="protein sequence ID" value="SKB89974.1"/>
    <property type="molecule type" value="Genomic_DNA"/>
</dbReference>
<dbReference type="PROSITE" id="PS51123">
    <property type="entry name" value="OMPA_2"/>
    <property type="match status" value="1"/>
</dbReference>
<evidence type="ECO:0000313" key="8">
    <source>
        <dbReference type="Proteomes" id="UP000191112"/>
    </source>
</evidence>
<proteinExistence type="predicted"/>
<keyword evidence="8" id="KW-1185">Reference proteome</keyword>
<dbReference type="CDD" id="cd07185">
    <property type="entry name" value="OmpA_C-like"/>
    <property type="match status" value="1"/>
</dbReference>
<dbReference type="PANTHER" id="PTHR30329">
    <property type="entry name" value="STATOR ELEMENT OF FLAGELLAR MOTOR COMPLEX"/>
    <property type="match status" value="1"/>
</dbReference>
<dbReference type="InterPro" id="IPR050330">
    <property type="entry name" value="Bact_OuterMem_StrucFunc"/>
</dbReference>
<keyword evidence="3" id="KW-0998">Cell outer membrane</keyword>
<dbReference type="InterPro" id="IPR036737">
    <property type="entry name" value="OmpA-like_sf"/>
</dbReference>
<dbReference type="SUPFAM" id="SSF103088">
    <property type="entry name" value="OmpA-like"/>
    <property type="match status" value="1"/>
</dbReference>
<evidence type="ECO:0000256" key="1">
    <source>
        <dbReference type="ARBA" id="ARBA00004442"/>
    </source>
</evidence>
<dbReference type="AlphaFoldDB" id="A0A1T5F192"/>
<dbReference type="STRING" id="619805.SAMN05660477_01698"/>
<feature type="region of interest" description="Disordered" evidence="5">
    <location>
        <begin position="153"/>
        <end position="194"/>
    </location>
</feature>
<reference evidence="7 8" key="1">
    <citation type="submission" date="2017-02" db="EMBL/GenBank/DDBJ databases">
        <authorList>
            <person name="Peterson S.W."/>
        </authorList>
    </citation>
    <scope>NUCLEOTIDE SEQUENCE [LARGE SCALE GENOMIC DNA]</scope>
    <source>
        <strain evidence="7 8">DSM 22323</strain>
    </source>
</reference>
<dbReference type="PROSITE" id="PS51257">
    <property type="entry name" value="PROKAR_LIPOPROTEIN"/>
    <property type="match status" value="1"/>
</dbReference>
<gene>
    <name evidence="7" type="ORF">SAMN05660477_01698</name>
</gene>
<evidence type="ECO:0000259" key="6">
    <source>
        <dbReference type="PROSITE" id="PS51123"/>
    </source>
</evidence>
<evidence type="ECO:0000256" key="5">
    <source>
        <dbReference type="SAM" id="MobiDB-lite"/>
    </source>
</evidence>
<feature type="compositionally biased region" description="Basic and acidic residues" evidence="5">
    <location>
        <begin position="175"/>
        <end position="186"/>
    </location>
</feature>
<feature type="domain" description="OmpA-like" evidence="6">
    <location>
        <begin position="70"/>
        <end position="192"/>
    </location>
</feature>
<dbReference type="InterPro" id="IPR006665">
    <property type="entry name" value="OmpA-like"/>
</dbReference>
<accession>A0A1T5F192</accession>
<evidence type="ECO:0000256" key="2">
    <source>
        <dbReference type="ARBA" id="ARBA00023136"/>
    </source>
</evidence>
<organism evidence="7 8">
    <name type="scientific">Soonwooa buanensis</name>
    <dbReference type="NCBI Taxonomy" id="619805"/>
    <lineage>
        <taxon>Bacteria</taxon>
        <taxon>Pseudomonadati</taxon>
        <taxon>Bacteroidota</taxon>
        <taxon>Flavobacteriia</taxon>
        <taxon>Flavobacteriales</taxon>
        <taxon>Weeksellaceae</taxon>
        <taxon>Chryseobacterium group</taxon>
        <taxon>Soonwooa</taxon>
    </lineage>
</organism>
<dbReference type="Proteomes" id="UP000191112">
    <property type="component" value="Unassembled WGS sequence"/>
</dbReference>
<keyword evidence="2 4" id="KW-0472">Membrane</keyword>
<protein>
    <submittedName>
        <fullName evidence="7">OmpA family protein</fullName>
    </submittedName>
</protein>
<evidence type="ECO:0000313" key="7">
    <source>
        <dbReference type="EMBL" id="SKB89974.1"/>
    </source>
</evidence>
<dbReference type="PANTHER" id="PTHR30329:SF21">
    <property type="entry name" value="LIPOPROTEIN YIAD-RELATED"/>
    <property type="match status" value="1"/>
</dbReference>
<dbReference type="Pfam" id="PF00691">
    <property type="entry name" value="OmpA"/>
    <property type="match status" value="1"/>
</dbReference>